<evidence type="ECO:0000313" key="4">
    <source>
        <dbReference type="Proteomes" id="UP000510686"/>
    </source>
</evidence>
<evidence type="ECO:0000313" key="3">
    <source>
        <dbReference type="EMBL" id="QLI64852.1"/>
    </source>
</evidence>
<gene>
    <name evidence="3" type="primary">N7BML</name>
    <name evidence="3" type="ORF">G6M90_00g013890</name>
</gene>
<dbReference type="PANTHER" id="PTHR32470:SF2">
    <property type="entry name" value="NADH DEHYDROGENASE [UBIQUINONE] 1 ALPHA SUBCOMPLEX ASSEMBLY FACTOR 2"/>
    <property type="match status" value="1"/>
</dbReference>
<dbReference type="GeneID" id="26238577"/>
<sequence>MSPKQIGPIAQAWYKWKALRLPWRKRFFIGYDLQGNTYWEFRLAKPSPGTSPSDSRWRRIVHYPRSTHYSQVKVSPLWHQWLRHTRRDPPSLEEQAGDLVRQERMKHLAAEADARWEAKPRVMDDVRPGAAAAAAVPQEQIPRPAETQRAKGEETPGEQEQSPEQDAARQRRVEGKEDPWAKARPQGPGETWQPTAWNPAAAAVAKKR</sequence>
<dbReference type="RefSeq" id="XP_014549133.1">
    <property type="nucleotide sequence ID" value="XM_014693647.1"/>
</dbReference>
<accession>A0A7D5USF7</accession>
<organism evidence="3 4">
    <name type="scientific">Metarhizium brunneum</name>
    <dbReference type="NCBI Taxonomy" id="500148"/>
    <lineage>
        <taxon>Eukaryota</taxon>
        <taxon>Fungi</taxon>
        <taxon>Dikarya</taxon>
        <taxon>Ascomycota</taxon>
        <taxon>Pezizomycotina</taxon>
        <taxon>Sordariomycetes</taxon>
        <taxon>Hypocreomycetidae</taxon>
        <taxon>Hypocreales</taxon>
        <taxon>Clavicipitaceae</taxon>
        <taxon>Metarhizium</taxon>
    </lineage>
</organism>
<proteinExistence type="inferred from homology"/>
<comment type="similarity">
    <text evidence="1">Belongs to the complex I NDUFA12 subunit family.</text>
</comment>
<dbReference type="EMBL" id="CP058932">
    <property type="protein sequence ID" value="QLI64852.1"/>
    <property type="molecule type" value="Genomic_DNA"/>
</dbReference>
<dbReference type="Pfam" id="PF05071">
    <property type="entry name" value="NDUFA12"/>
    <property type="match status" value="1"/>
</dbReference>
<dbReference type="InterPro" id="IPR007763">
    <property type="entry name" value="NDUFA12"/>
</dbReference>
<keyword evidence="3" id="KW-0830">Ubiquinone</keyword>
<dbReference type="GO" id="GO:0045271">
    <property type="term" value="C:respiratory chain complex I"/>
    <property type="evidence" value="ECO:0007669"/>
    <property type="project" value="InterPro"/>
</dbReference>
<dbReference type="KEGG" id="mbrn:26238577"/>
<dbReference type="Proteomes" id="UP000510686">
    <property type="component" value="Chromosome 1"/>
</dbReference>
<feature type="region of interest" description="Disordered" evidence="2">
    <location>
        <begin position="129"/>
        <end position="208"/>
    </location>
</feature>
<dbReference type="GO" id="GO:0032981">
    <property type="term" value="P:mitochondrial respiratory chain complex I assembly"/>
    <property type="evidence" value="ECO:0007669"/>
    <property type="project" value="TreeGrafter"/>
</dbReference>
<keyword evidence="4" id="KW-1185">Reference proteome</keyword>
<dbReference type="OrthoDB" id="10255576at2759"/>
<dbReference type="GO" id="GO:0005739">
    <property type="term" value="C:mitochondrion"/>
    <property type="evidence" value="ECO:0007669"/>
    <property type="project" value="TreeGrafter"/>
</dbReference>
<dbReference type="InterPro" id="IPR052618">
    <property type="entry name" value="ComplexI_NDUFA12"/>
</dbReference>
<protein>
    <submittedName>
        <fullName evidence="3">NADH-ubiquinone oxidoreductase assembly factor</fullName>
    </submittedName>
</protein>
<dbReference type="PANTHER" id="PTHR32470">
    <property type="entry name" value="ADH DEHYDROGENASE [UBIQUINONE] 1 ALPHA SUBCOMPLEX ASSEMBLY FACTOR 2"/>
    <property type="match status" value="1"/>
</dbReference>
<feature type="compositionally biased region" description="Basic and acidic residues" evidence="2">
    <location>
        <begin position="166"/>
        <end position="181"/>
    </location>
</feature>
<dbReference type="AlphaFoldDB" id="A0A7D5USF7"/>
<evidence type="ECO:0000256" key="2">
    <source>
        <dbReference type="SAM" id="MobiDB-lite"/>
    </source>
</evidence>
<reference evidence="3 4" key="1">
    <citation type="submission" date="2020-07" db="EMBL/GenBank/DDBJ databases">
        <title>Telomere length de novo assembly of all 7 chromosomes of the fungus, Metarhizium brunneum, using a novel assembly pipeline.</title>
        <authorList>
            <person name="Saud z."/>
            <person name="Kortsinoglou A."/>
            <person name="Kouvelis V.N."/>
            <person name="Butt T.M."/>
        </authorList>
    </citation>
    <scope>NUCLEOTIDE SEQUENCE [LARGE SCALE GENOMIC DNA]</scope>
    <source>
        <strain evidence="3 4">4556</strain>
    </source>
</reference>
<name>A0A7D5USF7_9HYPO</name>
<evidence type="ECO:0000256" key="1">
    <source>
        <dbReference type="ARBA" id="ARBA00007355"/>
    </source>
</evidence>